<accession>A0A0P6Y0H4</accession>
<keyword evidence="2" id="KW-1185">Reference proteome</keyword>
<sequence length="125" mass="14493">MADFRIGTSQDNMTNIELLTVPLPVPRSIFREYAEIVTAASGRAYGRGLPVCKWIFSVLTSGQRQQLKSYCAGASAVVYIRTIANDDQYYNYRAIMHWPNEEERDPSKRRDRLEFEIEFTHLEKL</sequence>
<organism evidence="1 2">
    <name type="scientific">Bellilinea caldifistulae</name>
    <dbReference type="NCBI Taxonomy" id="360411"/>
    <lineage>
        <taxon>Bacteria</taxon>
        <taxon>Bacillati</taxon>
        <taxon>Chloroflexota</taxon>
        <taxon>Anaerolineae</taxon>
        <taxon>Anaerolineales</taxon>
        <taxon>Anaerolineaceae</taxon>
        <taxon>Bellilinea</taxon>
    </lineage>
</organism>
<dbReference type="AlphaFoldDB" id="A0A0P6Y0H4"/>
<dbReference type="STRING" id="360411.AC812_10745"/>
<dbReference type="Proteomes" id="UP000050514">
    <property type="component" value="Unassembled WGS sequence"/>
</dbReference>
<gene>
    <name evidence="1" type="ORF">AC812_10745</name>
</gene>
<dbReference type="RefSeq" id="WP_061916052.1">
    <property type="nucleotide sequence ID" value="NZ_DF967971.1"/>
</dbReference>
<proteinExistence type="predicted"/>
<protein>
    <submittedName>
        <fullName evidence="1">Uncharacterized protein</fullName>
    </submittedName>
</protein>
<dbReference type="EMBL" id="LGHJ01000016">
    <property type="protein sequence ID" value="KPL74983.1"/>
    <property type="molecule type" value="Genomic_DNA"/>
</dbReference>
<comment type="caution">
    <text evidence="1">The sequence shown here is derived from an EMBL/GenBank/DDBJ whole genome shotgun (WGS) entry which is preliminary data.</text>
</comment>
<evidence type="ECO:0000313" key="1">
    <source>
        <dbReference type="EMBL" id="KPL74983.1"/>
    </source>
</evidence>
<name>A0A0P6Y0H4_9CHLR</name>
<evidence type="ECO:0000313" key="2">
    <source>
        <dbReference type="Proteomes" id="UP000050514"/>
    </source>
</evidence>
<reference evidence="1 2" key="1">
    <citation type="submission" date="2015-07" db="EMBL/GenBank/DDBJ databases">
        <title>Draft genome of Bellilinea caldifistulae DSM 17877.</title>
        <authorList>
            <person name="Hemp J."/>
            <person name="Ward L.M."/>
            <person name="Pace L.A."/>
            <person name="Fischer W.W."/>
        </authorList>
    </citation>
    <scope>NUCLEOTIDE SEQUENCE [LARGE SCALE GENOMIC DNA]</scope>
    <source>
        <strain evidence="1 2">GOMI-1</strain>
    </source>
</reference>